<feature type="domain" description="PA" evidence="1">
    <location>
        <begin position="101"/>
        <end position="184"/>
    </location>
</feature>
<dbReference type="GO" id="GO:0004177">
    <property type="term" value="F:aminopeptidase activity"/>
    <property type="evidence" value="ECO:0007669"/>
    <property type="project" value="UniProtKB-KW"/>
</dbReference>
<dbReference type="Gene3D" id="3.50.30.30">
    <property type="match status" value="1"/>
</dbReference>
<protein>
    <submittedName>
        <fullName evidence="3">Aminopeptidase YwaD</fullName>
        <ecNumber evidence="3">3.4.11.6</ecNumber>
    </submittedName>
</protein>
<organism evidence="3">
    <name type="scientific">bioreactor metagenome</name>
    <dbReference type="NCBI Taxonomy" id="1076179"/>
    <lineage>
        <taxon>unclassified sequences</taxon>
        <taxon>metagenomes</taxon>
        <taxon>ecological metagenomes</taxon>
    </lineage>
</organism>
<dbReference type="PANTHER" id="PTHR12147">
    <property type="entry name" value="METALLOPEPTIDASE M28 FAMILY MEMBER"/>
    <property type="match status" value="1"/>
</dbReference>
<dbReference type="InterPro" id="IPR007484">
    <property type="entry name" value="Peptidase_M28"/>
</dbReference>
<keyword evidence="3" id="KW-0031">Aminopeptidase</keyword>
<feature type="domain" description="Peptidase M28" evidence="2">
    <location>
        <begin position="211"/>
        <end position="393"/>
    </location>
</feature>
<name>A0A644Z764_9ZZZZ</name>
<dbReference type="InterPro" id="IPR046450">
    <property type="entry name" value="PA_dom_sf"/>
</dbReference>
<evidence type="ECO:0000313" key="3">
    <source>
        <dbReference type="EMBL" id="MPM36725.1"/>
    </source>
</evidence>
<keyword evidence="3" id="KW-0645">Protease</keyword>
<dbReference type="SUPFAM" id="SSF53187">
    <property type="entry name" value="Zn-dependent exopeptidases"/>
    <property type="match status" value="1"/>
</dbReference>
<sequence>MVNFDTITFTDFTEKISADDIYSTIEKFSATDNARVTGFDGEKNTAQYIKKQFHELGFEVTEQSFPITSYLCSNTEFTIGENEKIDSKSLQFTKGTPKEGVTAELVDVGMGSHADLENKDVKGKLVLMKRGEDYFKIKVERAFKKGAVGAIFYDPANEDFITATLGQLSNMPAVSIRKPEAEKLVKQLEEGKSLKATLKVDSEFKEASSTNIIATMKSKKESKGKHIVVGAHYDGVDTPAANDNASGIATVLEAAKVLSKENLDCDVKFIAFGAEEIGLVGSKYYVESLSSEEKANIAAMLNLDMVGVGDTLMVHTMDEGVKSLPADLAVSCINKFSLKNERTEQPNSDHSSFQSVGIPAACFAYGTDNNYHTDRDTVDKIKKENLLNTCNVLVNMCKEISKNPEGFSENNK</sequence>
<evidence type="ECO:0000259" key="2">
    <source>
        <dbReference type="Pfam" id="PF04389"/>
    </source>
</evidence>
<dbReference type="SUPFAM" id="SSF52025">
    <property type="entry name" value="PA domain"/>
    <property type="match status" value="1"/>
</dbReference>
<dbReference type="AlphaFoldDB" id="A0A644Z764"/>
<dbReference type="Pfam" id="PF04389">
    <property type="entry name" value="Peptidase_M28"/>
    <property type="match status" value="1"/>
</dbReference>
<accession>A0A644Z764</accession>
<dbReference type="GO" id="GO:0008235">
    <property type="term" value="F:metalloexopeptidase activity"/>
    <property type="evidence" value="ECO:0007669"/>
    <property type="project" value="InterPro"/>
</dbReference>
<keyword evidence="3" id="KW-0378">Hydrolase</keyword>
<dbReference type="InterPro" id="IPR045175">
    <property type="entry name" value="M28_fam"/>
</dbReference>
<dbReference type="GO" id="GO:0006508">
    <property type="term" value="P:proteolysis"/>
    <property type="evidence" value="ECO:0007669"/>
    <property type="project" value="InterPro"/>
</dbReference>
<proteinExistence type="predicted"/>
<gene>
    <name evidence="3" type="primary">ywaD_5</name>
    <name evidence="3" type="ORF">SDC9_83327</name>
</gene>
<comment type="caution">
    <text evidence="3">The sequence shown here is derived from an EMBL/GenBank/DDBJ whole genome shotgun (WGS) entry which is preliminary data.</text>
</comment>
<dbReference type="PANTHER" id="PTHR12147:SF26">
    <property type="entry name" value="PEPTIDASE M28 DOMAIN-CONTAINING PROTEIN"/>
    <property type="match status" value="1"/>
</dbReference>
<dbReference type="InterPro" id="IPR003137">
    <property type="entry name" value="PA_domain"/>
</dbReference>
<reference evidence="3" key="1">
    <citation type="submission" date="2019-08" db="EMBL/GenBank/DDBJ databases">
        <authorList>
            <person name="Kucharzyk K."/>
            <person name="Murdoch R.W."/>
            <person name="Higgins S."/>
            <person name="Loffler F."/>
        </authorList>
    </citation>
    <scope>NUCLEOTIDE SEQUENCE</scope>
</reference>
<dbReference type="Gene3D" id="3.40.630.10">
    <property type="entry name" value="Zn peptidases"/>
    <property type="match status" value="1"/>
</dbReference>
<dbReference type="EC" id="3.4.11.6" evidence="3"/>
<dbReference type="Pfam" id="PF02225">
    <property type="entry name" value="PA"/>
    <property type="match status" value="1"/>
</dbReference>
<dbReference type="EMBL" id="VSSQ01007699">
    <property type="protein sequence ID" value="MPM36725.1"/>
    <property type="molecule type" value="Genomic_DNA"/>
</dbReference>
<evidence type="ECO:0000259" key="1">
    <source>
        <dbReference type="Pfam" id="PF02225"/>
    </source>
</evidence>